<dbReference type="GO" id="GO:0008324">
    <property type="term" value="F:monoatomic cation transmembrane transporter activity"/>
    <property type="evidence" value="ECO:0007669"/>
    <property type="project" value="InterPro"/>
</dbReference>
<evidence type="ECO:0000256" key="6">
    <source>
        <dbReference type="ARBA" id="ARBA00022989"/>
    </source>
</evidence>
<dbReference type="Pfam" id="PF01769">
    <property type="entry name" value="MgtE"/>
    <property type="match status" value="2"/>
</dbReference>
<evidence type="ECO:0000313" key="12">
    <source>
        <dbReference type="EMBL" id="RDX52887.1"/>
    </source>
</evidence>
<protein>
    <recommendedName>
        <fullName evidence="11">SLC41A/MgtE integral membrane domain-containing protein</fullName>
    </recommendedName>
</protein>
<comment type="similarity">
    <text evidence="2">Belongs to the SLC41A transporter family.</text>
</comment>
<keyword evidence="5" id="KW-0460">Magnesium</keyword>
<name>A0A371DK26_9APHY</name>
<evidence type="ECO:0000313" key="13">
    <source>
        <dbReference type="Proteomes" id="UP000256964"/>
    </source>
</evidence>
<feature type="transmembrane region" description="Helical" evidence="10">
    <location>
        <begin position="252"/>
        <end position="278"/>
    </location>
</feature>
<feature type="compositionally biased region" description="Acidic residues" evidence="9">
    <location>
        <begin position="56"/>
        <end position="67"/>
    </location>
</feature>
<feature type="transmembrane region" description="Helical" evidence="10">
    <location>
        <begin position="382"/>
        <end position="401"/>
    </location>
</feature>
<organism evidence="12 13">
    <name type="scientific">Lentinus brumalis</name>
    <dbReference type="NCBI Taxonomy" id="2498619"/>
    <lineage>
        <taxon>Eukaryota</taxon>
        <taxon>Fungi</taxon>
        <taxon>Dikarya</taxon>
        <taxon>Basidiomycota</taxon>
        <taxon>Agaricomycotina</taxon>
        <taxon>Agaricomycetes</taxon>
        <taxon>Polyporales</taxon>
        <taxon>Polyporaceae</taxon>
        <taxon>Lentinus</taxon>
    </lineage>
</organism>
<evidence type="ECO:0000256" key="2">
    <source>
        <dbReference type="ARBA" id="ARBA00009749"/>
    </source>
</evidence>
<evidence type="ECO:0000256" key="4">
    <source>
        <dbReference type="ARBA" id="ARBA00022692"/>
    </source>
</evidence>
<keyword evidence="8 10" id="KW-0472">Membrane</keyword>
<evidence type="ECO:0000256" key="3">
    <source>
        <dbReference type="ARBA" id="ARBA00022448"/>
    </source>
</evidence>
<keyword evidence="4 10" id="KW-0812">Transmembrane</keyword>
<feature type="domain" description="SLC41A/MgtE integral membrane" evidence="11">
    <location>
        <begin position="139"/>
        <end position="307"/>
    </location>
</feature>
<evidence type="ECO:0000256" key="8">
    <source>
        <dbReference type="ARBA" id="ARBA00023136"/>
    </source>
</evidence>
<evidence type="ECO:0000256" key="5">
    <source>
        <dbReference type="ARBA" id="ARBA00022842"/>
    </source>
</evidence>
<feature type="transmembrane region" description="Helical" evidence="10">
    <location>
        <begin position="515"/>
        <end position="537"/>
    </location>
</feature>
<dbReference type="GO" id="GO:0005886">
    <property type="term" value="C:plasma membrane"/>
    <property type="evidence" value="ECO:0007669"/>
    <property type="project" value="TreeGrafter"/>
</dbReference>
<evidence type="ECO:0000256" key="10">
    <source>
        <dbReference type="SAM" id="Phobius"/>
    </source>
</evidence>
<feature type="domain" description="SLC41A/MgtE integral membrane" evidence="11">
    <location>
        <begin position="388"/>
        <end position="524"/>
    </location>
</feature>
<keyword evidence="7" id="KW-0406">Ion transport</keyword>
<reference evidence="12 13" key="1">
    <citation type="journal article" date="2018" name="Biotechnol. Biofuels">
        <title>Integrative visual omics of the white-rot fungus Polyporus brumalis exposes the biotechnological potential of its oxidative enzymes for delignifying raw plant biomass.</title>
        <authorList>
            <person name="Miyauchi S."/>
            <person name="Rancon A."/>
            <person name="Drula E."/>
            <person name="Hage H."/>
            <person name="Chaduli D."/>
            <person name="Favel A."/>
            <person name="Grisel S."/>
            <person name="Henrissat B."/>
            <person name="Herpoel-Gimbert I."/>
            <person name="Ruiz-Duenas F.J."/>
            <person name="Chevret D."/>
            <person name="Hainaut M."/>
            <person name="Lin J."/>
            <person name="Wang M."/>
            <person name="Pangilinan J."/>
            <person name="Lipzen A."/>
            <person name="Lesage-Meessen L."/>
            <person name="Navarro D."/>
            <person name="Riley R."/>
            <person name="Grigoriev I.V."/>
            <person name="Zhou S."/>
            <person name="Raouche S."/>
            <person name="Rosso M.N."/>
        </authorList>
    </citation>
    <scope>NUCLEOTIDE SEQUENCE [LARGE SCALE GENOMIC DNA]</scope>
    <source>
        <strain evidence="12 13">BRFM 1820</strain>
    </source>
</reference>
<sequence>MDSRQALIFDVDRDSHQGDDSESNSDTIEMSGLEEVPVTPRRVGYGTSAYRSSSLDSDDDSDVEDAGDQALLGPRLRTRGRERSAEHAVGTFSQVKRIVLETAPTLLLTTVGLLLTGELLDHISHWQAIARIDELIMIIPVILNLKGNLEMNLSARLGTSANMGDLDIPAKRRSIILGNLTLLQVQATVVSFFAACVAFLMSKIVPDQNVSEDALLGGPTSEMVLRFVARGVHRPKPHRPVPPPPSGAAEFIMVTSAAMCSACLSSILLGSFMCGLVVLCRKFGLDPDNIAPPVAACLGDLVTLALLGVVAELHLHLLNTPLPIIIVVLLFLSAIGWAYHTNRNENVRHLLTEGWSPLFIAMIISTGTGIVLDTFVERYSGFALLAVVIAGLPGGVSAIFVSRLSTALHAATAKASSGMASVSDLKEDTHHPTPRLVLMTLIVVSLPVEIIFLVCVVAFGWIHLPFLFMSIQIGFFLVAITISLLVAQFLTTFLWKRGLDPDMYALPCQSALTDLVGQLLLVACYEVASLLGVKVALKHKHPNSATRSIR</sequence>
<dbReference type="SUPFAM" id="SSF161093">
    <property type="entry name" value="MgtE membrane domain-like"/>
    <property type="match status" value="2"/>
</dbReference>
<feature type="transmembrane region" description="Helical" evidence="10">
    <location>
        <begin position="180"/>
        <end position="202"/>
    </location>
</feature>
<dbReference type="InterPro" id="IPR036739">
    <property type="entry name" value="SLC41_membr_dom_sf"/>
</dbReference>
<dbReference type="InterPro" id="IPR006667">
    <property type="entry name" value="SLC41_membr_dom"/>
</dbReference>
<feature type="transmembrane region" description="Helical" evidence="10">
    <location>
        <begin position="290"/>
        <end position="310"/>
    </location>
</feature>
<evidence type="ECO:0000256" key="7">
    <source>
        <dbReference type="ARBA" id="ARBA00023065"/>
    </source>
</evidence>
<dbReference type="EMBL" id="KZ857389">
    <property type="protein sequence ID" value="RDX52887.1"/>
    <property type="molecule type" value="Genomic_DNA"/>
</dbReference>
<feature type="transmembrane region" description="Helical" evidence="10">
    <location>
        <begin position="355"/>
        <end position="375"/>
    </location>
</feature>
<dbReference type="OrthoDB" id="666972at2759"/>
<gene>
    <name evidence="12" type="ORF">OH76DRAFT_1470326</name>
</gene>
<dbReference type="Proteomes" id="UP000256964">
    <property type="component" value="Unassembled WGS sequence"/>
</dbReference>
<accession>A0A371DK26</accession>
<comment type="subcellular location">
    <subcellularLocation>
        <location evidence="1">Membrane</location>
        <topology evidence="1">Multi-pass membrane protein</topology>
    </subcellularLocation>
</comment>
<keyword evidence="6 10" id="KW-1133">Transmembrane helix</keyword>
<feature type="transmembrane region" description="Helical" evidence="10">
    <location>
        <begin position="322"/>
        <end position="340"/>
    </location>
</feature>
<proteinExistence type="inferred from homology"/>
<feature type="transmembrane region" description="Helical" evidence="10">
    <location>
        <begin position="474"/>
        <end position="495"/>
    </location>
</feature>
<evidence type="ECO:0000259" key="11">
    <source>
        <dbReference type="Pfam" id="PF01769"/>
    </source>
</evidence>
<dbReference type="InterPro" id="IPR045349">
    <property type="entry name" value="SLC41A1-3"/>
</dbReference>
<keyword evidence="3" id="KW-0813">Transport</keyword>
<dbReference type="Gene3D" id="1.10.357.20">
    <property type="entry name" value="SLC41 divalent cation transporters, integral membrane domain"/>
    <property type="match status" value="2"/>
</dbReference>
<evidence type="ECO:0000256" key="1">
    <source>
        <dbReference type="ARBA" id="ARBA00004141"/>
    </source>
</evidence>
<feature type="transmembrane region" description="Helical" evidence="10">
    <location>
        <begin position="436"/>
        <end position="462"/>
    </location>
</feature>
<dbReference type="AlphaFoldDB" id="A0A371DK26"/>
<feature type="compositionally biased region" description="Basic and acidic residues" evidence="9">
    <location>
        <begin position="10"/>
        <end position="19"/>
    </location>
</feature>
<evidence type="ECO:0000256" key="9">
    <source>
        <dbReference type="SAM" id="MobiDB-lite"/>
    </source>
</evidence>
<dbReference type="PANTHER" id="PTHR16228">
    <property type="entry name" value="DIVALENT CATION TRANSPORTER SOLUTE CARRIER FAMILY 41"/>
    <property type="match status" value="1"/>
</dbReference>
<feature type="region of interest" description="Disordered" evidence="9">
    <location>
        <begin position="1"/>
        <end position="84"/>
    </location>
</feature>
<keyword evidence="13" id="KW-1185">Reference proteome</keyword>
<dbReference type="PANTHER" id="PTHR16228:SF7">
    <property type="entry name" value="SLC41A_MGTE INTEGRAL MEMBRANE DOMAIN-CONTAINING PROTEIN"/>
    <property type="match status" value="1"/>
</dbReference>